<keyword evidence="5" id="KW-1185">Reference proteome</keyword>
<feature type="compositionally biased region" description="Basic and acidic residues" evidence="2">
    <location>
        <begin position="478"/>
        <end position="493"/>
    </location>
</feature>
<feature type="region of interest" description="Disordered" evidence="2">
    <location>
        <begin position="230"/>
        <end position="272"/>
    </location>
</feature>
<dbReference type="InterPro" id="IPR001138">
    <property type="entry name" value="Zn2Cys6_DnaBD"/>
</dbReference>
<evidence type="ECO:0000259" key="3">
    <source>
        <dbReference type="PROSITE" id="PS50048"/>
    </source>
</evidence>
<dbReference type="PANTHER" id="PTHR38166:SF1">
    <property type="entry name" value="C2H2-TYPE DOMAIN-CONTAINING PROTEIN"/>
    <property type="match status" value="1"/>
</dbReference>
<evidence type="ECO:0000313" key="4">
    <source>
        <dbReference type="EMBL" id="KAF2248138.1"/>
    </source>
</evidence>
<feature type="region of interest" description="Disordered" evidence="2">
    <location>
        <begin position="600"/>
        <end position="620"/>
    </location>
</feature>
<dbReference type="SMART" id="SM00066">
    <property type="entry name" value="GAL4"/>
    <property type="match status" value="1"/>
</dbReference>
<dbReference type="PROSITE" id="PS50048">
    <property type="entry name" value="ZN2_CY6_FUNGAL_2"/>
    <property type="match status" value="1"/>
</dbReference>
<keyword evidence="1" id="KW-0539">Nucleus</keyword>
<dbReference type="GO" id="GO:0008270">
    <property type="term" value="F:zinc ion binding"/>
    <property type="evidence" value="ECO:0007669"/>
    <property type="project" value="InterPro"/>
</dbReference>
<sequence>MCTEVLHIYSCGHEVQEKARCATSRWTNCGVLNRRIVKHDEKFLKPITNKVSPMQAQLDEDAPVAKRQDRESAMSIASGLEIKRRARTGCLPCRERRISCGEERPVCANCVKRKRQCVDFNQRVAFKPPIGDWPDHPGDVSTLQYHNSMLPGTQYSSHQPVGETQSSGHALDPMQSHPLVQEYCDAPYSFVSAWPPLGNPRLFESPSFLPAPSDVELLKMMKEGNFESAKGLSKDVSSHSARAPKSAQAGTRTSNATRDGDHIKTHKLHDSISTRQPTTAAGFNVGLTDTGTVGAERLVLGYSVENEPKDQLLTADNLLVTLKGKNINRLPIKVSEREIKRKEMSSSFPGHGLRGKCESDVSSSPLASAGSTEDESDSSALTIEKRRVVDRVMAYFYSIFRGLPTSRRAHLNIDRVTSPLLGITTSPDYSPTDGKSSFSLPPLTQVAGSKQDTSTPLQETTTANRKSAAGQSITSSRDGSHKHARGDDGNRSGEEDDESSSKRSRKDKMPCDIESNKRKFACPYYKRNPDKYLTRRSCVGPGWDEVRRVKEHLYRNHALPIFCPRCYETFKVESFLHDHQRAVEPCTRRPREIVEGFDKLQEKQLRSRKKPQTEPSEADKWKEMYRILFPADDEDMMPSPCK</sequence>
<dbReference type="Pfam" id="PF00172">
    <property type="entry name" value="Zn_clus"/>
    <property type="match status" value="1"/>
</dbReference>
<dbReference type="GeneID" id="54575472"/>
<proteinExistence type="predicted"/>
<gene>
    <name evidence="4" type="ORF">BU26DRAFT_327845</name>
</gene>
<dbReference type="OrthoDB" id="4738706at2759"/>
<feature type="compositionally biased region" description="Polar residues" evidence="2">
    <location>
        <begin position="248"/>
        <end position="257"/>
    </location>
</feature>
<feature type="compositionally biased region" description="Basic and acidic residues" evidence="2">
    <location>
        <begin position="258"/>
        <end position="272"/>
    </location>
</feature>
<feature type="compositionally biased region" description="Polar residues" evidence="2">
    <location>
        <begin position="360"/>
        <end position="371"/>
    </location>
</feature>
<dbReference type="Proteomes" id="UP000800094">
    <property type="component" value="Unassembled WGS sequence"/>
</dbReference>
<dbReference type="PANTHER" id="PTHR38166">
    <property type="entry name" value="C2H2-TYPE DOMAIN-CONTAINING PROTEIN-RELATED"/>
    <property type="match status" value="1"/>
</dbReference>
<dbReference type="SUPFAM" id="SSF57701">
    <property type="entry name" value="Zn2/Cys6 DNA-binding domain"/>
    <property type="match status" value="1"/>
</dbReference>
<dbReference type="GO" id="GO:0000981">
    <property type="term" value="F:DNA-binding transcription factor activity, RNA polymerase II-specific"/>
    <property type="evidence" value="ECO:0007669"/>
    <property type="project" value="InterPro"/>
</dbReference>
<dbReference type="PROSITE" id="PS00463">
    <property type="entry name" value="ZN2_CY6_FUNGAL_1"/>
    <property type="match status" value="1"/>
</dbReference>
<dbReference type="InterPro" id="IPR036864">
    <property type="entry name" value="Zn2-C6_fun-type_DNA-bd_sf"/>
</dbReference>
<dbReference type="EMBL" id="ML987196">
    <property type="protein sequence ID" value="KAF2248138.1"/>
    <property type="molecule type" value="Genomic_DNA"/>
</dbReference>
<dbReference type="RefSeq" id="XP_033683142.1">
    <property type="nucleotide sequence ID" value="XM_033822142.1"/>
</dbReference>
<feature type="domain" description="Zn(2)-C6 fungal-type" evidence="3">
    <location>
        <begin position="89"/>
        <end position="119"/>
    </location>
</feature>
<evidence type="ECO:0000256" key="1">
    <source>
        <dbReference type="ARBA" id="ARBA00023242"/>
    </source>
</evidence>
<protein>
    <recommendedName>
        <fullName evidence="3">Zn(2)-C6 fungal-type domain-containing protein</fullName>
    </recommendedName>
</protein>
<reference evidence="4" key="1">
    <citation type="journal article" date="2020" name="Stud. Mycol.">
        <title>101 Dothideomycetes genomes: a test case for predicting lifestyles and emergence of pathogens.</title>
        <authorList>
            <person name="Haridas S."/>
            <person name="Albert R."/>
            <person name="Binder M."/>
            <person name="Bloem J."/>
            <person name="Labutti K."/>
            <person name="Salamov A."/>
            <person name="Andreopoulos B."/>
            <person name="Baker S."/>
            <person name="Barry K."/>
            <person name="Bills G."/>
            <person name="Bluhm B."/>
            <person name="Cannon C."/>
            <person name="Castanera R."/>
            <person name="Culley D."/>
            <person name="Daum C."/>
            <person name="Ezra D."/>
            <person name="Gonzalez J."/>
            <person name="Henrissat B."/>
            <person name="Kuo A."/>
            <person name="Liang C."/>
            <person name="Lipzen A."/>
            <person name="Lutzoni F."/>
            <person name="Magnuson J."/>
            <person name="Mondo S."/>
            <person name="Nolan M."/>
            <person name="Ohm R."/>
            <person name="Pangilinan J."/>
            <person name="Park H.-J."/>
            <person name="Ramirez L."/>
            <person name="Alfaro M."/>
            <person name="Sun H."/>
            <person name="Tritt A."/>
            <person name="Yoshinaga Y."/>
            <person name="Zwiers L.-H."/>
            <person name="Turgeon B."/>
            <person name="Goodwin S."/>
            <person name="Spatafora J."/>
            <person name="Crous P."/>
            <person name="Grigoriev I."/>
        </authorList>
    </citation>
    <scope>NUCLEOTIDE SEQUENCE</scope>
    <source>
        <strain evidence="4">CBS 122368</strain>
    </source>
</reference>
<organism evidence="4 5">
    <name type="scientific">Trematosphaeria pertusa</name>
    <dbReference type="NCBI Taxonomy" id="390896"/>
    <lineage>
        <taxon>Eukaryota</taxon>
        <taxon>Fungi</taxon>
        <taxon>Dikarya</taxon>
        <taxon>Ascomycota</taxon>
        <taxon>Pezizomycotina</taxon>
        <taxon>Dothideomycetes</taxon>
        <taxon>Pleosporomycetidae</taxon>
        <taxon>Pleosporales</taxon>
        <taxon>Massarineae</taxon>
        <taxon>Trematosphaeriaceae</taxon>
        <taxon>Trematosphaeria</taxon>
    </lineage>
</organism>
<name>A0A6A6IDK1_9PLEO</name>
<feature type="region of interest" description="Disordered" evidence="2">
    <location>
        <begin position="420"/>
        <end position="512"/>
    </location>
</feature>
<dbReference type="AlphaFoldDB" id="A0A6A6IDK1"/>
<accession>A0A6A6IDK1</accession>
<evidence type="ECO:0000313" key="5">
    <source>
        <dbReference type="Proteomes" id="UP000800094"/>
    </source>
</evidence>
<dbReference type="Gene3D" id="4.10.240.10">
    <property type="entry name" value="Zn(2)-C6 fungal-type DNA-binding domain"/>
    <property type="match status" value="1"/>
</dbReference>
<feature type="region of interest" description="Disordered" evidence="2">
    <location>
        <begin position="341"/>
        <end position="380"/>
    </location>
</feature>
<feature type="compositionally biased region" description="Polar residues" evidence="2">
    <location>
        <begin position="446"/>
        <end position="477"/>
    </location>
</feature>
<dbReference type="CDD" id="cd00067">
    <property type="entry name" value="GAL4"/>
    <property type="match status" value="1"/>
</dbReference>
<evidence type="ECO:0000256" key="2">
    <source>
        <dbReference type="SAM" id="MobiDB-lite"/>
    </source>
</evidence>
<feature type="compositionally biased region" description="Polar residues" evidence="2">
    <location>
        <begin position="423"/>
        <end position="439"/>
    </location>
</feature>